<dbReference type="EMBL" id="JABEQP010000002">
    <property type="protein sequence ID" value="MBB2196668.1"/>
    <property type="molecule type" value="Genomic_DNA"/>
</dbReference>
<dbReference type="GO" id="GO:0006520">
    <property type="term" value="P:amino acid metabolic process"/>
    <property type="evidence" value="ECO:0007669"/>
    <property type="project" value="InterPro"/>
</dbReference>
<comment type="caution">
    <text evidence="6">The sequence shown here is derived from an EMBL/GenBank/DDBJ whole genome shotgun (WGS) entry which is preliminary data.</text>
</comment>
<dbReference type="AlphaFoldDB" id="A0A7W4JXQ5"/>
<comment type="cofactor">
    <cofactor evidence="1">
        <name>pyridoxal 5'-phosphate</name>
        <dbReference type="ChEBI" id="CHEBI:597326"/>
    </cofactor>
</comment>
<dbReference type="InterPro" id="IPR015421">
    <property type="entry name" value="PyrdxlP-dep_Trfase_major"/>
</dbReference>
<evidence type="ECO:0000256" key="2">
    <source>
        <dbReference type="ARBA" id="ARBA00006966"/>
    </source>
</evidence>
<evidence type="ECO:0000256" key="4">
    <source>
        <dbReference type="ARBA" id="ARBA00022898"/>
    </source>
</evidence>
<sequence>MSLQKDFSSDNRAGASPEILRELADANKGPAAAYGEDASGRDVERVVSNLFEKDVAVFPVVSGTAANCLALAAVVPAYGGILCSDDAHISRAECGAPEFFTAGAKIITAPSDEGRLTPEQVTATLDAFPRAASDRTLMAALSVTQSTECGTLYSCSDIQALSTLAHQRGLAMHMDGARFANALVSLGCSPAELSWKAGVDMLSLGTSKNGTYCGELIIFFDVSKRTHFRRILKRSGHLLAKQRFLSAQILAYFRDDLWLRNARQANRTASLLARKLAARPDIVLRYEAACNEVFAILPDGLIEALRDEGYSFKTWGAGGAGRSLVRFVTSFCTQESDIEALANCRAFQG</sequence>
<evidence type="ECO:0000256" key="3">
    <source>
        <dbReference type="ARBA" id="ARBA00011881"/>
    </source>
</evidence>
<accession>A0A7W4JXQ5</accession>
<evidence type="ECO:0000256" key="1">
    <source>
        <dbReference type="ARBA" id="ARBA00001933"/>
    </source>
</evidence>
<evidence type="ECO:0000313" key="6">
    <source>
        <dbReference type="EMBL" id="MBB2196668.1"/>
    </source>
</evidence>
<dbReference type="InterPro" id="IPR001597">
    <property type="entry name" value="ArAA_b-elim_lyase/Thr_aldolase"/>
</dbReference>
<comment type="similarity">
    <text evidence="2">Belongs to the threonine aldolase family.</text>
</comment>
<evidence type="ECO:0000313" key="7">
    <source>
        <dbReference type="Proteomes" id="UP000530320"/>
    </source>
</evidence>
<dbReference type="InterPro" id="IPR015422">
    <property type="entry name" value="PyrdxlP-dep_Trfase_small"/>
</dbReference>
<dbReference type="InterPro" id="IPR015424">
    <property type="entry name" value="PyrdxlP-dep_Trfase"/>
</dbReference>
<feature type="domain" description="Aromatic amino acid beta-eliminating lyase/threonine aldolase" evidence="5">
    <location>
        <begin position="6"/>
        <end position="285"/>
    </location>
</feature>
<dbReference type="PANTHER" id="PTHR48097">
    <property type="entry name" value="L-THREONINE ALDOLASE-RELATED"/>
    <property type="match status" value="1"/>
</dbReference>
<gene>
    <name evidence="6" type="ORF">HLH44_04165</name>
</gene>
<organism evidence="6 7">
    <name type="scientific">Gluconacetobacter dulcium</name>
    <dbReference type="NCBI Taxonomy" id="2729096"/>
    <lineage>
        <taxon>Bacteria</taxon>
        <taxon>Pseudomonadati</taxon>
        <taxon>Pseudomonadota</taxon>
        <taxon>Alphaproteobacteria</taxon>
        <taxon>Acetobacterales</taxon>
        <taxon>Acetobacteraceae</taxon>
        <taxon>Gluconacetobacter</taxon>
    </lineage>
</organism>
<dbReference type="SUPFAM" id="SSF53383">
    <property type="entry name" value="PLP-dependent transferases"/>
    <property type="match status" value="1"/>
</dbReference>
<keyword evidence="4" id="KW-0663">Pyridoxal phosphate</keyword>
<proteinExistence type="inferred from homology"/>
<evidence type="ECO:0000259" key="5">
    <source>
        <dbReference type="Pfam" id="PF01212"/>
    </source>
</evidence>
<name>A0A7W4JXQ5_9PROT</name>
<dbReference type="Gene3D" id="3.90.1150.10">
    <property type="entry name" value="Aspartate Aminotransferase, domain 1"/>
    <property type="match status" value="1"/>
</dbReference>
<dbReference type="Proteomes" id="UP000530320">
    <property type="component" value="Unassembled WGS sequence"/>
</dbReference>
<reference evidence="6 7" key="1">
    <citation type="submission" date="2020-04" db="EMBL/GenBank/DDBJ databases">
        <title>Description of novel Gluconacetobacter.</title>
        <authorList>
            <person name="Sombolestani A."/>
        </authorList>
    </citation>
    <scope>NUCLEOTIDE SEQUENCE [LARGE SCALE GENOMIC DNA]</scope>
    <source>
        <strain evidence="6 7">LMG 22058</strain>
    </source>
</reference>
<protein>
    <submittedName>
        <fullName evidence="6">Low specificity L-threonine aldolase</fullName>
    </submittedName>
</protein>
<dbReference type="Gene3D" id="3.40.640.10">
    <property type="entry name" value="Type I PLP-dependent aspartate aminotransferase-like (Major domain)"/>
    <property type="match status" value="1"/>
</dbReference>
<dbReference type="PANTHER" id="PTHR48097:SF5">
    <property type="entry name" value="LOW SPECIFICITY L-THREONINE ALDOLASE"/>
    <property type="match status" value="1"/>
</dbReference>
<dbReference type="RefSeq" id="WP_183008234.1">
    <property type="nucleotide sequence ID" value="NZ_JABEQP010000002.1"/>
</dbReference>
<dbReference type="Pfam" id="PF01212">
    <property type="entry name" value="Beta_elim_lyase"/>
    <property type="match status" value="1"/>
</dbReference>
<comment type="subunit">
    <text evidence="3">Homotetramer.</text>
</comment>
<dbReference type="GO" id="GO:0016829">
    <property type="term" value="F:lyase activity"/>
    <property type="evidence" value="ECO:0007669"/>
    <property type="project" value="InterPro"/>
</dbReference>